<protein>
    <recommendedName>
        <fullName evidence="6">Exodeoxyribonuclease 7 small subunit</fullName>
        <ecNumber evidence="6">3.1.11.6</ecNumber>
    </recommendedName>
    <alternativeName>
        <fullName evidence="6">Exodeoxyribonuclease VII small subunit</fullName>
        <shortName evidence="6">Exonuclease VII small subunit</shortName>
    </alternativeName>
</protein>
<evidence type="ECO:0000256" key="2">
    <source>
        <dbReference type="ARBA" id="ARBA00022490"/>
    </source>
</evidence>
<dbReference type="HAMAP" id="MF_00337">
    <property type="entry name" value="Exonuc_7_S"/>
    <property type="match status" value="1"/>
</dbReference>
<dbReference type="PANTHER" id="PTHR34137:SF1">
    <property type="entry name" value="EXODEOXYRIBONUCLEASE 7 SMALL SUBUNIT"/>
    <property type="match status" value="1"/>
</dbReference>
<proteinExistence type="inferred from homology"/>
<dbReference type="RefSeq" id="WP_349135361.1">
    <property type="nucleotide sequence ID" value="NZ_JBBMFF010000179.1"/>
</dbReference>
<reference evidence="7 8" key="1">
    <citation type="submission" date="2024-03" db="EMBL/GenBank/DDBJ databases">
        <title>Human intestinal bacterial collection.</title>
        <authorList>
            <person name="Pauvert C."/>
            <person name="Hitch T.C.A."/>
            <person name="Clavel T."/>
        </authorList>
    </citation>
    <scope>NUCLEOTIDE SEQUENCE [LARGE SCALE GENOMIC DNA]</scope>
    <source>
        <strain evidence="7 8">CLA-AA-H192</strain>
    </source>
</reference>
<dbReference type="InterPro" id="IPR003761">
    <property type="entry name" value="Exonuc_VII_S"/>
</dbReference>
<evidence type="ECO:0000256" key="6">
    <source>
        <dbReference type="HAMAP-Rule" id="MF_00337"/>
    </source>
</evidence>
<evidence type="ECO:0000256" key="1">
    <source>
        <dbReference type="ARBA" id="ARBA00009998"/>
    </source>
</evidence>
<dbReference type="EMBL" id="JBBMFF010000179">
    <property type="protein sequence ID" value="MEQ2510680.1"/>
    <property type="molecule type" value="Genomic_DNA"/>
</dbReference>
<name>A0ABV1G5K1_9FIRM</name>
<dbReference type="Pfam" id="PF02609">
    <property type="entry name" value="Exonuc_VII_S"/>
    <property type="match status" value="1"/>
</dbReference>
<evidence type="ECO:0000256" key="5">
    <source>
        <dbReference type="ARBA" id="ARBA00022839"/>
    </source>
</evidence>
<comment type="subcellular location">
    <subcellularLocation>
        <location evidence="6">Cytoplasm</location>
    </subcellularLocation>
</comment>
<evidence type="ECO:0000256" key="3">
    <source>
        <dbReference type="ARBA" id="ARBA00022722"/>
    </source>
</evidence>
<comment type="function">
    <text evidence="6">Bidirectionally degrades single-stranded DNA into large acid-insoluble oligonucleotides, which are then degraded further into small acid-soluble oligonucleotides.</text>
</comment>
<comment type="subunit">
    <text evidence="6">Heterooligomer composed of large and small subunits.</text>
</comment>
<keyword evidence="3 6" id="KW-0540">Nuclease</keyword>
<dbReference type="GO" id="GO:0008855">
    <property type="term" value="F:exodeoxyribonuclease VII activity"/>
    <property type="evidence" value="ECO:0007669"/>
    <property type="project" value="UniProtKB-EC"/>
</dbReference>
<gene>
    <name evidence="6 7" type="primary">xseB</name>
    <name evidence="7" type="ORF">WMO66_05365</name>
</gene>
<dbReference type="Proteomes" id="UP001491552">
    <property type="component" value="Unassembled WGS sequence"/>
</dbReference>
<sequence>MSTESITFEQSLQRLDEIVRRMEKGDVPLEEALSLFEEGTRLAGSCSRLLDEAELKVVQLTKGADGAPQETELADAGI</sequence>
<keyword evidence="8" id="KW-1185">Reference proteome</keyword>
<dbReference type="SUPFAM" id="SSF116842">
    <property type="entry name" value="XseB-like"/>
    <property type="match status" value="1"/>
</dbReference>
<dbReference type="PIRSF" id="PIRSF006488">
    <property type="entry name" value="Exonuc_VII_S"/>
    <property type="match status" value="1"/>
</dbReference>
<dbReference type="InterPro" id="IPR037004">
    <property type="entry name" value="Exonuc_VII_ssu_sf"/>
</dbReference>
<evidence type="ECO:0000313" key="8">
    <source>
        <dbReference type="Proteomes" id="UP001491552"/>
    </source>
</evidence>
<keyword evidence="2 6" id="KW-0963">Cytoplasm</keyword>
<keyword evidence="5 6" id="KW-0269">Exonuclease</keyword>
<keyword evidence="4 6" id="KW-0378">Hydrolase</keyword>
<comment type="caution">
    <text evidence="7">The sequence shown here is derived from an EMBL/GenBank/DDBJ whole genome shotgun (WGS) entry which is preliminary data.</text>
</comment>
<dbReference type="NCBIfam" id="TIGR01280">
    <property type="entry name" value="xseB"/>
    <property type="match status" value="1"/>
</dbReference>
<dbReference type="NCBIfam" id="NF002140">
    <property type="entry name" value="PRK00977.1-4"/>
    <property type="match status" value="1"/>
</dbReference>
<organism evidence="7 8">
    <name type="scientific">Faecousia intestinalis</name>
    <dbReference type="NCBI Taxonomy" id="3133167"/>
    <lineage>
        <taxon>Bacteria</taxon>
        <taxon>Bacillati</taxon>
        <taxon>Bacillota</taxon>
        <taxon>Clostridia</taxon>
        <taxon>Eubacteriales</taxon>
        <taxon>Oscillospiraceae</taxon>
        <taxon>Faecousia</taxon>
    </lineage>
</organism>
<evidence type="ECO:0000256" key="4">
    <source>
        <dbReference type="ARBA" id="ARBA00022801"/>
    </source>
</evidence>
<dbReference type="PANTHER" id="PTHR34137">
    <property type="entry name" value="EXODEOXYRIBONUCLEASE 7 SMALL SUBUNIT"/>
    <property type="match status" value="1"/>
</dbReference>
<dbReference type="Gene3D" id="1.10.287.1040">
    <property type="entry name" value="Exonuclease VII, small subunit"/>
    <property type="match status" value="1"/>
</dbReference>
<evidence type="ECO:0000313" key="7">
    <source>
        <dbReference type="EMBL" id="MEQ2510680.1"/>
    </source>
</evidence>
<accession>A0ABV1G5K1</accession>
<dbReference type="EC" id="3.1.11.6" evidence="6"/>
<comment type="catalytic activity">
    <reaction evidence="6">
        <text>Exonucleolytic cleavage in either 5'- to 3'- or 3'- to 5'-direction to yield nucleoside 5'-phosphates.</text>
        <dbReference type="EC" id="3.1.11.6"/>
    </reaction>
</comment>
<comment type="similarity">
    <text evidence="1 6">Belongs to the XseB family.</text>
</comment>